<dbReference type="InterPro" id="IPR036249">
    <property type="entry name" value="Thioredoxin-like_sf"/>
</dbReference>
<comment type="function">
    <text evidence="7">Thiol-specific peroxidase that catalyzes the reduction of hydrogen peroxide and organic hydroperoxides to water and alcohols, respectively. Plays a role in cell protection against oxidative stress by detoxifying peroxides.</text>
</comment>
<dbReference type="GO" id="GO:0045454">
    <property type="term" value="P:cell redox homeostasis"/>
    <property type="evidence" value="ECO:0007669"/>
    <property type="project" value="TreeGrafter"/>
</dbReference>
<evidence type="ECO:0000313" key="9">
    <source>
        <dbReference type="EMBL" id="EMC95560.1"/>
    </source>
</evidence>
<dbReference type="KEGG" id="bcom:BAUCODRAFT_493799"/>
<keyword evidence="2 7" id="KW-0575">Peroxidase</keyword>
<keyword evidence="10" id="KW-1185">Reference proteome</keyword>
<keyword evidence="3 7" id="KW-0049">Antioxidant</keyword>
<dbReference type="GeneID" id="19114884"/>
<dbReference type="Proteomes" id="UP000011761">
    <property type="component" value="Unassembled WGS sequence"/>
</dbReference>
<feature type="domain" description="Thioredoxin" evidence="8">
    <location>
        <begin position="15"/>
        <end position="168"/>
    </location>
</feature>
<evidence type="ECO:0000256" key="5">
    <source>
        <dbReference type="ARBA" id="ARBA00023284"/>
    </source>
</evidence>
<evidence type="ECO:0000256" key="4">
    <source>
        <dbReference type="ARBA" id="ARBA00023002"/>
    </source>
</evidence>
<dbReference type="GO" id="GO:0042744">
    <property type="term" value="P:hydrogen peroxide catabolic process"/>
    <property type="evidence" value="ECO:0007669"/>
    <property type="project" value="TreeGrafter"/>
</dbReference>
<dbReference type="GO" id="GO:0005739">
    <property type="term" value="C:mitochondrion"/>
    <property type="evidence" value="ECO:0007669"/>
    <property type="project" value="TreeGrafter"/>
</dbReference>
<dbReference type="InterPro" id="IPR037944">
    <property type="entry name" value="PRX5-like"/>
</dbReference>
<dbReference type="STRING" id="717646.M2N9S4"/>
<evidence type="ECO:0000256" key="1">
    <source>
        <dbReference type="ARBA" id="ARBA00010505"/>
    </source>
</evidence>
<evidence type="ECO:0000256" key="6">
    <source>
        <dbReference type="PIRSR" id="PIRSR637944-1"/>
    </source>
</evidence>
<keyword evidence="5 7" id="KW-0676">Redox-active center</keyword>
<dbReference type="InterPro" id="IPR013740">
    <property type="entry name" value="Redoxin"/>
</dbReference>
<name>M2N9S4_BAUPA</name>
<dbReference type="PANTHER" id="PTHR10430:SF39">
    <property type="entry name" value="PEROXISOMAL MEMBRANE ASSOCIATED PROTEIN 20"/>
    <property type="match status" value="1"/>
</dbReference>
<dbReference type="PROSITE" id="PS51352">
    <property type="entry name" value="THIOREDOXIN_2"/>
    <property type="match status" value="1"/>
</dbReference>
<dbReference type="GO" id="GO:0005829">
    <property type="term" value="C:cytosol"/>
    <property type="evidence" value="ECO:0007669"/>
    <property type="project" value="TreeGrafter"/>
</dbReference>
<dbReference type="RefSeq" id="XP_007677040.1">
    <property type="nucleotide sequence ID" value="XM_007678850.1"/>
</dbReference>
<dbReference type="HOGENOM" id="CLU_072440_3_1_1"/>
<dbReference type="AlphaFoldDB" id="M2N9S4"/>
<feature type="active site" description="Cysteine sulfenic acid (-SOH) intermediate" evidence="6">
    <location>
        <position position="58"/>
    </location>
</feature>
<accession>M2N9S4</accession>
<dbReference type="SUPFAM" id="SSF52833">
    <property type="entry name" value="Thioredoxin-like"/>
    <property type="match status" value="1"/>
</dbReference>
<dbReference type="PANTHER" id="PTHR10430">
    <property type="entry name" value="PEROXIREDOXIN"/>
    <property type="match status" value="1"/>
</dbReference>
<reference evidence="9 10" key="1">
    <citation type="journal article" date="2012" name="PLoS Pathog.">
        <title>Diverse lifestyles and strategies of plant pathogenesis encoded in the genomes of eighteen Dothideomycetes fungi.</title>
        <authorList>
            <person name="Ohm R.A."/>
            <person name="Feau N."/>
            <person name="Henrissat B."/>
            <person name="Schoch C.L."/>
            <person name="Horwitz B.A."/>
            <person name="Barry K.W."/>
            <person name="Condon B.J."/>
            <person name="Copeland A.C."/>
            <person name="Dhillon B."/>
            <person name="Glaser F."/>
            <person name="Hesse C.N."/>
            <person name="Kosti I."/>
            <person name="LaButti K."/>
            <person name="Lindquist E.A."/>
            <person name="Lucas S."/>
            <person name="Salamov A.A."/>
            <person name="Bradshaw R.E."/>
            <person name="Ciuffetti L."/>
            <person name="Hamelin R.C."/>
            <person name="Kema G.H.J."/>
            <person name="Lawrence C."/>
            <person name="Scott J.A."/>
            <person name="Spatafora J.W."/>
            <person name="Turgeon B.G."/>
            <person name="de Wit P.J.G.M."/>
            <person name="Zhong S."/>
            <person name="Goodwin S.B."/>
            <person name="Grigoriev I.V."/>
        </authorList>
    </citation>
    <scope>NUCLEOTIDE SEQUENCE [LARGE SCALE GENOMIC DNA]</scope>
    <source>
        <strain evidence="9 10">UAMH 10762</strain>
    </source>
</reference>
<evidence type="ECO:0000259" key="8">
    <source>
        <dbReference type="PROSITE" id="PS51352"/>
    </source>
</evidence>
<sequence>MSSIIQSVLGSVSPLTKGSKLPTTPLKETNPEQATVNLSQLHGKNIIVGVPGAFTPPCSSQVPGYARHADDFAKKDVKGIYVVAVNDAFTTQAWKEKLGANHQLVHFLADDNGEWTKAAGMSFDASGLLGNHRSKRYAAIVENGEVKEVFTEDQAPEVTVTAADKVLKHL</sequence>
<comment type="similarity">
    <text evidence="1 7">Belongs to the peroxiredoxin family. Prx5 subfamily.</text>
</comment>
<dbReference type="CDD" id="cd03013">
    <property type="entry name" value="PRX5_like"/>
    <property type="match status" value="1"/>
</dbReference>
<proteinExistence type="inferred from homology"/>
<dbReference type="InterPro" id="IPR013766">
    <property type="entry name" value="Thioredoxin_domain"/>
</dbReference>
<dbReference type="GO" id="GO:0034599">
    <property type="term" value="P:cellular response to oxidative stress"/>
    <property type="evidence" value="ECO:0007669"/>
    <property type="project" value="InterPro"/>
</dbReference>
<dbReference type="GO" id="GO:0005777">
    <property type="term" value="C:peroxisome"/>
    <property type="evidence" value="ECO:0007669"/>
    <property type="project" value="TreeGrafter"/>
</dbReference>
<dbReference type="Gene3D" id="3.40.30.10">
    <property type="entry name" value="Glutaredoxin"/>
    <property type="match status" value="1"/>
</dbReference>
<evidence type="ECO:0000256" key="2">
    <source>
        <dbReference type="ARBA" id="ARBA00022559"/>
    </source>
</evidence>
<evidence type="ECO:0000256" key="7">
    <source>
        <dbReference type="RuleBase" id="RU366011"/>
    </source>
</evidence>
<dbReference type="OrthoDB" id="1882547at2759"/>
<gene>
    <name evidence="9" type="ORF">BAUCODRAFT_493799</name>
</gene>
<evidence type="ECO:0000256" key="3">
    <source>
        <dbReference type="ARBA" id="ARBA00022862"/>
    </source>
</evidence>
<protein>
    <recommendedName>
        <fullName evidence="8">Thioredoxin domain-containing protein</fullName>
    </recommendedName>
</protein>
<dbReference type="EMBL" id="KB445556">
    <property type="protein sequence ID" value="EMC95560.1"/>
    <property type="molecule type" value="Genomic_DNA"/>
</dbReference>
<keyword evidence="4 7" id="KW-0560">Oxidoreductase</keyword>
<organism evidence="9 10">
    <name type="scientific">Baudoinia panamericana (strain UAMH 10762)</name>
    <name type="common">Angels' share fungus</name>
    <name type="synonym">Baudoinia compniacensis (strain UAMH 10762)</name>
    <dbReference type="NCBI Taxonomy" id="717646"/>
    <lineage>
        <taxon>Eukaryota</taxon>
        <taxon>Fungi</taxon>
        <taxon>Dikarya</taxon>
        <taxon>Ascomycota</taxon>
        <taxon>Pezizomycotina</taxon>
        <taxon>Dothideomycetes</taxon>
        <taxon>Dothideomycetidae</taxon>
        <taxon>Mycosphaerellales</taxon>
        <taxon>Teratosphaeriaceae</taxon>
        <taxon>Baudoinia</taxon>
    </lineage>
</organism>
<evidence type="ECO:0000313" key="10">
    <source>
        <dbReference type="Proteomes" id="UP000011761"/>
    </source>
</evidence>
<dbReference type="OMA" id="ACLLCIK"/>
<dbReference type="eggNOG" id="KOG0541">
    <property type="taxonomic scope" value="Eukaryota"/>
</dbReference>
<dbReference type="Pfam" id="PF08534">
    <property type="entry name" value="Redoxin"/>
    <property type="match status" value="1"/>
</dbReference>
<dbReference type="GO" id="GO:0008379">
    <property type="term" value="F:thioredoxin peroxidase activity"/>
    <property type="evidence" value="ECO:0007669"/>
    <property type="project" value="InterPro"/>
</dbReference>